<evidence type="ECO:0000256" key="3">
    <source>
        <dbReference type="ARBA" id="ARBA00022896"/>
    </source>
</evidence>
<dbReference type="KEGG" id="osn:118764821"/>
<comment type="cofactor">
    <cofactor evidence="1">
        <name>L-ascorbate</name>
        <dbReference type="ChEBI" id="CHEBI:38290"/>
    </cofactor>
</comment>
<dbReference type="InterPro" id="IPR013547">
    <property type="entry name" value="P4H_N"/>
</dbReference>
<keyword evidence="6" id="KW-0408">Iron</keyword>
<gene>
    <name evidence="10" type="primary">LOC118764821</name>
</gene>
<dbReference type="PANTHER" id="PTHR10869:SF244">
    <property type="entry name" value="PROLYL 4-HYDROXYLASE SUBUNIT ALPHA-2"/>
    <property type="match status" value="1"/>
</dbReference>
<protein>
    <submittedName>
        <fullName evidence="10">Prolyl 4-hydroxylase subunit alpha-1-like isoform X1</fullName>
    </submittedName>
</protein>
<name>A0A7E6F243_9MOLL</name>
<evidence type="ECO:0000256" key="4">
    <source>
        <dbReference type="ARBA" id="ARBA00022964"/>
    </source>
</evidence>
<feature type="chain" id="PRO_5028859060" evidence="7">
    <location>
        <begin position="24"/>
        <end position="490"/>
    </location>
</feature>
<dbReference type="InterPro" id="IPR006620">
    <property type="entry name" value="Pro_4_hyd_alph"/>
</dbReference>
<dbReference type="GO" id="GO:0005783">
    <property type="term" value="C:endoplasmic reticulum"/>
    <property type="evidence" value="ECO:0007669"/>
    <property type="project" value="InterPro"/>
</dbReference>
<dbReference type="GO" id="GO:0004656">
    <property type="term" value="F:procollagen-proline 4-dioxygenase activity"/>
    <property type="evidence" value="ECO:0007669"/>
    <property type="project" value="InterPro"/>
</dbReference>
<keyword evidence="3" id="KW-0847">Vitamin C</keyword>
<evidence type="ECO:0000313" key="10">
    <source>
        <dbReference type="RefSeq" id="XP_036361774.1"/>
    </source>
</evidence>
<feature type="domain" description="Prolyl 4-hydroxylase alpha subunit" evidence="8">
    <location>
        <begin position="339"/>
        <end position="489"/>
    </location>
</feature>
<dbReference type="InterPro" id="IPR045054">
    <property type="entry name" value="P4HA-like"/>
</dbReference>
<keyword evidence="4" id="KW-0223">Dioxygenase</keyword>
<evidence type="ECO:0000259" key="8">
    <source>
        <dbReference type="SMART" id="SM00702"/>
    </source>
</evidence>
<dbReference type="InterPro" id="IPR011990">
    <property type="entry name" value="TPR-like_helical_dom_sf"/>
</dbReference>
<dbReference type="Proteomes" id="UP000515154">
    <property type="component" value="Linkage group LG9"/>
</dbReference>
<dbReference type="Gene3D" id="1.25.40.10">
    <property type="entry name" value="Tetratricopeptide repeat domain"/>
    <property type="match status" value="1"/>
</dbReference>
<dbReference type="GO" id="GO:0005506">
    <property type="term" value="F:iron ion binding"/>
    <property type="evidence" value="ECO:0007669"/>
    <property type="project" value="InterPro"/>
</dbReference>
<dbReference type="PANTHER" id="PTHR10869">
    <property type="entry name" value="PROLYL 4-HYDROXYLASE ALPHA SUBUNIT"/>
    <property type="match status" value="1"/>
</dbReference>
<dbReference type="SMART" id="SM00702">
    <property type="entry name" value="P4Hc"/>
    <property type="match status" value="1"/>
</dbReference>
<reference evidence="10" key="1">
    <citation type="submission" date="2025-08" db="UniProtKB">
        <authorList>
            <consortium name="RefSeq"/>
        </authorList>
    </citation>
    <scope>IDENTIFICATION</scope>
</reference>
<evidence type="ECO:0000256" key="6">
    <source>
        <dbReference type="ARBA" id="ARBA00023004"/>
    </source>
</evidence>
<dbReference type="Pfam" id="PF08336">
    <property type="entry name" value="P4Ha_N"/>
    <property type="match status" value="1"/>
</dbReference>
<feature type="signal peptide" evidence="7">
    <location>
        <begin position="1"/>
        <end position="23"/>
    </location>
</feature>
<evidence type="ECO:0000256" key="7">
    <source>
        <dbReference type="SAM" id="SignalP"/>
    </source>
</evidence>
<sequence>MFKQTVTAFLLVWSSQIALNTNAEVFSSVVKLKVLANLELVLLSSLGKFIQSQNGIESRDIGGQNMNDIIRFVVETEHKLSQEGRQVGNPVNSYQLVHRFLYEWRQIKDILKMILRTEHVTPESETFANKFLHTAKFIQDSEMWPDTDDLQGASLGLLRIVEIYQVPLYQLARGNLLGKRTMALETTQCLSIADVAQDMEMDWEAVKWYNYTISILGTDAASQHLLTKAHMSMAAILYKLGRPDLSADSIQQLIVKKNGSGIHDNQLQTELRNYLQKSSNKPVLHPLIRPPPKWIGYYNFEKLCRAQLQPQISNNVVCSFHERLVPYLNFKREILHYDPLVVLYHDVVTDSEMSSIKNTTIRKLTRSDVGGKDSKGATKSNARISQSTWLPAEDKMSEVLCRRIKLITGLQTDFKLKDTNSELFQVINYGIGGLHLPHHDYVSYYRKAKFEDVPLFQNSGDRIATVILYLSDVLMGGATVFRNLTSMYQL</sequence>
<proteinExistence type="predicted"/>
<evidence type="ECO:0000313" key="9">
    <source>
        <dbReference type="Proteomes" id="UP000515154"/>
    </source>
</evidence>
<dbReference type="Gene3D" id="2.60.120.620">
    <property type="entry name" value="q2cbj1_9rhob like domain"/>
    <property type="match status" value="1"/>
</dbReference>
<dbReference type="AlphaFoldDB" id="A0A7E6F243"/>
<keyword evidence="9" id="KW-1185">Reference proteome</keyword>
<dbReference type="RefSeq" id="XP_036361774.1">
    <property type="nucleotide sequence ID" value="XM_036505881.1"/>
</dbReference>
<evidence type="ECO:0000256" key="1">
    <source>
        <dbReference type="ARBA" id="ARBA00001961"/>
    </source>
</evidence>
<dbReference type="GO" id="GO:0031418">
    <property type="term" value="F:L-ascorbic acid binding"/>
    <property type="evidence" value="ECO:0007669"/>
    <property type="project" value="UniProtKB-KW"/>
</dbReference>
<keyword evidence="5" id="KW-0560">Oxidoreductase</keyword>
<dbReference type="Gene3D" id="6.10.140.1460">
    <property type="match status" value="1"/>
</dbReference>
<keyword evidence="7" id="KW-0732">Signal</keyword>
<evidence type="ECO:0000256" key="2">
    <source>
        <dbReference type="ARBA" id="ARBA00022723"/>
    </source>
</evidence>
<evidence type="ECO:0000256" key="5">
    <source>
        <dbReference type="ARBA" id="ARBA00023002"/>
    </source>
</evidence>
<organism evidence="9 10">
    <name type="scientific">Octopus sinensis</name>
    <name type="common">East Asian common octopus</name>
    <dbReference type="NCBI Taxonomy" id="2607531"/>
    <lineage>
        <taxon>Eukaryota</taxon>
        <taxon>Metazoa</taxon>
        <taxon>Spiralia</taxon>
        <taxon>Lophotrochozoa</taxon>
        <taxon>Mollusca</taxon>
        <taxon>Cephalopoda</taxon>
        <taxon>Coleoidea</taxon>
        <taxon>Octopodiformes</taxon>
        <taxon>Octopoda</taxon>
        <taxon>Incirrata</taxon>
        <taxon>Octopodidae</taxon>
        <taxon>Octopus</taxon>
    </lineage>
</organism>
<keyword evidence="2" id="KW-0479">Metal-binding</keyword>
<accession>A0A7E6F243</accession>